<dbReference type="HOGENOM" id="CLU_019706_0_0_1"/>
<dbReference type="InterPro" id="IPR012338">
    <property type="entry name" value="Beta-lactam/transpept-like"/>
</dbReference>
<sequence>MITMLLLFLAGLPAVLALVGGHCPPAGPVLPPPELSAGLNLSKLDSQLDNIVKGAFRSFNATENSFSILLTSRNATVYQYHHTAAVRDPSGVKKVDGDTVYRLCSVTKLFNVLTVLLNAGDLLDTSITKYVPELAGVQVYEGITLRMLSSQVSGLPRSGDAFDLATTDAKSWEDAGFPVPSKGDMPPCDVIGGEVCSRARMGATVQALPTFLLTLRTEFFENLKNNQLIWLPGAKTAYSNQAYTLLGMAMQNITGKTFAQLLQDSVTKPLDMPLTGFTTPDYSRGIIPNGAGKILWDQDMGNYNATAGLFSTPNELGKFVRGIMNHKLLSAANTRQWMRPASFAGSFSMSVGAPWEIFRVAHLTPDQRPIDIYTKSGSMPGWAAYLFFLPDYNVGGAIAVSGDDGDAASLALLDIVAATVVPAVDSLARGQAKAAYTGQYGASSGDNKRMSGAAHLELVIDQGPGLKVKSWFNKGKSIIKAIADHKGVKPQEMDLRLYPVGENNRWQLSVETLERRVDVARKPSDACLNWFQTDSMRWATLPVDEFDFEVTNGRVVAVRNLGLRANLSKID</sequence>
<dbReference type="InterPro" id="IPR051478">
    <property type="entry name" value="Beta-lactamase-like_AB/R"/>
</dbReference>
<feature type="domain" description="Beta-lactamase-like ARB-00930-like C-terminal" evidence="4">
    <location>
        <begin position="428"/>
        <end position="569"/>
    </location>
</feature>
<accession>E9ECJ9</accession>
<name>E9ECJ9_METAQ</name>
<evidence type="ECO:0000259" key="3">
    <source>
        <dbReference type="Pfam" id="PF00144"/>
    </source>
</evidence>
<dbReference type="Gene3D" id="3.40.710.10">
    <property type="entry name" value="DD-peptidase/beta-lactamase superfamily"/>
    <property type="match status" value="1"/>
</dbReference>
<keyword evidence="2" id="KW-0732">Signal</keyword>
<dbReference type="Pfam" id="PF26335">
    <property type="entry name" value="ARB_00930_C"/>
    <property type="match status" value="1"/>
</dbReference>
<evidence type="ECO:0000313" key="6">
    <source>
        <dbReference type="Proteomes" id="UP000002499"/>
    </source>
</evidence>
<protein>
    <submittedName>
        <fullName evidence="5">Beta-lactamase, putative</fullName>
    </submittedName>
</protein>
<comment type="similarity">
    <text evidence="1">Belongs to the beta-lactamase family.</text>
</comment>
<dbReference type="OrthoDB" id="10250282at2759"/>
<dbReference type="PANTHER" id="PTHR22935:SF95">
    <property type="entry name" value="BETA-LACTAMASE-LIKE 1-RELATED"/>
    <property type="match status" value="1"/>
</dbReference>
<evidence type="ECO:0000259" key="4">
    <source>
        <dbReference type="Pfam" id="PF26335"/>
    </source>
</evidence>
<dbReference type="PANTHER" id="PTHR22935">
    <property type="entry name" value="PENICILLIN-BINDING PROTEIN"/>
    <property type="match status" value="1"/>
</dbReference>
<dbReference type="Pfam" id="PF00144">
    <property type="entry name" value="Beta-lactamase"/>
    <property type="match status" value="1"/>
</dbReference>
<dbReference type="InParanoid" id="E9ECJ9"/>
<dbReference type="AlphaFoldDB" id="E9ECJ9"/>
<proteinExistence type="inferred from homology"/>
<evidence type="ECO:0000256" key="1">
    <source>
        <dbReference type="ARBA" id="ARBA00038473"/>
    </source>
</evidence>
<dbReference type="SUPFAM" id="SSF56601">
    <property type="entry name" value="beta-lactamase/transpeptidase-like"/>
    <property type="match status" value="1"/>
</dbReference>
<evidence type="ECO:0000313" key="5">
    <source>
        <dbReference type="EMBL" id="EFY86376.1"/>
    </source>
</evidence>
<dbReference type="InterPro" id="IPR001466">
    <property type="entry name" value="Beta-lactam-related"/>
</dbReference>
<evidence type="ECO:0000256" key="2">
    <source>
        <dbReference type="SAM" id="SignalP"/>
    </source>
</evidence>
<feature type="signal peptide" evidence="2">
    <location>
        <begin position="1"/>
        <end position="17"/>
    </location>
</feature>
<dbReference type="InterPro" id="IPR058664">
    <property type="entry name" value="ARB_00930-like_C"/>
</dbReference>
<dbReference type="EMBL" id="GL698549">
    <property type="protein sequence ID" value="EFY86376.1"/>
    <property type="molecule type" value="Genomic_DNA"/>
</dbReference>
<feature type="domain" description="Beta-lactamase-related" evidence="3">
    <location>
        <begin position="72"/>
        <end position="413"/>
    </location>
</feature>
<organism evidence="6">
    <name type="scientific">Metarhizium acridum (strain CQMa 102)</name>
    <dbReference type="NCBI Taxonomy" id="655827"/>
    <lineage>
        <taxon>Eukaryota</taxon>
        <taxon>Fungi</taxon>
        <taxon>Dikarya</taxon>
        <taxon>Ascomycota</taxon>
        <taxon>Pezizomycotina</taxon>
        <taxon>Sordariomycetes</taxon>
        <taxon>Hypocreomycetidae</taxon>
        <taxon>Hypocreales</taxon>
        <taxon>Clavicipitaceae</taxon>
        <taxon>Metarhizium</taxon>
    </lineage>
</organism>
<dbReference type="OMA" id="NSRAMYS"/>
<gene>
    <name evidence="5" type="ORF">MAC_07597</name>
</gene>
<reference evidence="5 6" key="1">
    <citation type="journal article" date="2011" name="PLoS Genet.">
        <title>Genome sequencing and comparative transcriptomics of the model entomopathogenic fungi Metarhizium anisopliae and M. acridum.</title>
        <authorList>
            <person name="Gao Q."/>
            <person name="Jin K."/>
            <person name="Ying S.H."/>
            <person name="Zhang Y."/>
            <person name="Xiao G."/>
            <person name="Shang Y."/>
            <person name="Duan Z."/>
            <person name="Hu X."/>
            <person name="Xie X.Q."/>
            <person name="Zhou G."/>
            <person name="Peng G."/>
            <person name="Luo Z."/>
            <person name="Huang W."/>
            <person name="Wang B."/>
            <person name="Fang W."/>
            <person name="Wang S."/>
            <person name="Zhong Y."/>
            <person name="Ma L.J."/>
            <person name="St Leger R.J."/>
            <person name="Zhao G.P."/>
            <person name="Pei Y."/>
            <person name="Feng M.G."/>
            <person name="Xia Y."/>
            <person name="Wang C."/>
        </authorList>
    </citation>
    <scope>NUCLEOTIDE SEQUENCE [LARGE SCALE GENOMIC DNA]</scope>
    <source>
        <strain evidence="5 6">CQMa 102</strain>
    </source>
</reference>
<dbReference type="Proteomes" id="UP000002499">
    <property type="component" value="Unassembled WGS sequence"/>
</dbReference>
<feature type="chain" id="PRO_5003235654" evidence="2">
    <location>
        <begin position="18"/>
        <end position="571"/>
    </location>
</feature>
<keyword evidence="6" id="KW-1185">Reference proteome</keyword>
<dbReference type="eggNOG" id="ENOG502RVC3">
    <property type="taxonomic scope" value="Eukaryota"/>
</dbReference>